<evidence type="ECO:0000313" key="2">
    <source>
        <dbReference type="Proteomes" id="UP001164539"/>
    </source>
</evidence>
<proteinExistence type="predicted"/>
<gene>
    <name evidence="1" type="ORF">OWV82_004526</name>
</gene>
<dbReference type="EMBL" id="CM051395">
    <property type="protein sequence ID" value="KAJ4725696.1"/>
    <property type="molecule type" value="Genomic_DNA"/>
</dbReference>
<protein>
    <submittedName>
        <fullName evidence="1">G patch domain-containing 3</fullName>
    </submittedName>
</protein>
<keyword evidence="2" id="KW-1185">Reference proteome</keyword>
<comment type="caution">
    <text evidence="1">The sequence shown here is derived from an EMBL/GenBank/DDBJ whole genome shotgun (WGS) entry which is preliminary data.</text>
</comment>
<sequence>MAVDLHGRDHSPLPSQLFDEDYDVSLSLNKPISTNTWSCFGSSDSGSLLSSPVESELGSTETESDPDEDYMAELSRQMAHYMLQEDDKQEKSWILDGSTQSTLWSPLRSNHESPKGPSTVIDPKAAFHSRKALIDDQIRAIQFYKLKHEQATKQLENRKQPKQYQNKRRGSVGFNDGQRTSVRSASPSSTSTPTAYSATQQPQSNQQQTGTGMRAVFLGGSGPKTKPCGTGVFLPKGIGYSSESRKKQGCSTVLIPARVVQALKQHFDKVGVPSRFNGSFAVENDALMSRTNSLYSQQQCQSRAVPTSNHQEMNLPHDWTY</sequence>
<reference evidence="1 2" key="1">
    <citation type="journal article" date="2023" name="Science">
        <title>Complex scaffold remodeling in plant triterpene biosynthesis.</title>
        <authorList>
            <person name="De La Pena R."/>
            <person name="Hodgson H."/>
            <person name="Liu J.C."/>
            <person name="Stephenson M.J."/>
            <person name="Martin A.C."/>
            <person name="Owen C."/>
            <person name="Harkess A."/>
            <person name="Leebens-Mack J."/>
            <person name="Jimenez L.E."/>
            <person name="Osbourn A."/>
            <person name="Sattely E.S."/>
        </authorList>
    </citation>
    <scope>NUCLEOTIDE SEQUENCE [LARGE SCALE GENOMIC DNA]</scope>
    <source>
        <strain evidence="2">cv. JPN11</strain>
        <tissue evidence="1">Leaf</tissue>
    </source>
</reference>
<organism evidence="1 2">
    <name type="scientific">Melia azedarach</name>
    <name type="common">Chinaberry tree</name>
    <dbReference type="NCBI Taxonomy" id="155640"/>
    <lineage>
        <taxon>Eukaryota</taxon>
        <taxon>Viridiplantae</taxon>
        <taxon>Streptophyta</taxon>
        <taxon>Embryophyta</taxon>
        <taxon>Tracheophyta</taxon>
        <taxon>Spermatophyta</taxon>
        <taxon>Magnoliopsida</taxon>
        <taxon>eudicotyledons</taxon>
        <taxon>Gunneridae</taxon>
        <taxon>Pentapetalae</taxon>
        <taxon>rosids</taxon>
        <taxon>malvids</taxon>
        <taxon>Sapindales</taxon>
        <taxon>Meliaceae</taxon>
        <taxon>Melia</taxon>
    </lineage>
</organism>
<name>A0ACC1YQG1_MELAZ</name>
<dbReference type="Proteomes" id="UP001164539">
    <property type="component" value="Chromosome 2"/>
</dbReference>
<evidence type="ECO:0000313" key="1">
    <source>
        <dbReference type="EMBL" id="KAJ4725696.1"/>
    </source>
</evidence>
<accession>A0ACC1YQG1</accession>